<reference evidence="2" key="3">
    <citation type="submission" date="2016-05" db="EMBL/GenBank/DDBJ databases">
        <title>WGS assembly of Xenopus tropicalis.</title>
        <authorList>
            <person name="Sessions A."/>
            <person name="Jenkins J."/>
            <person name="Mitros T."/>
            <person name="Lyons J.T."/>
            <person name="Dichmann D.S."/>
            <person name="Robert J."/>
            <person name="Harland R.M."/>
            <person name="Rokhsar D.S."/>
        </authorList>
    </citation>
    <scope>NUCLEOTIDE SEQUENCE</scope>
    <source>
        <strain evidence="2">Nigerian</strain>
    </source>
</reference>
<proteinExistence type="predicted"/>
<dbReference type="EMBL" id="KV460438">
    <property type="protein sequence ID" value="OCA18077.1"/>
    <property type="molecule type" value="Genomic_DNA"/>
</dbReference>
<dbReference type="AlphaFoldDB" id="A0A1B8Y576"/>
<sequence>MTQIFQKIFRKIFRRKIKKCSIDSEAAPEEIPEKIVGKVKDKELISPLTPEKFYEEKVDVPAQKQTVSVGFGEDENILLYLGLFSLPLPSTLSYFHITSNKEIYDHKKDKAPGNYLYTSDGTYVIPVQYTILIPVIILYLYSESP</sequence>
<reference evidence="2" key="1">
    <citation type="submission" date="2009-11" db="EMBL/GenBank/DDBJ databases">
        <authorList>
            <consortium name="US DOE Joint Genome Institute (JGI-PGF)"/>
            <person name="Ottilar R."/>
            <person name="Schmutz J."/>
            <person name="Salamov A."/>
            <person name="Cheng J.F."/>
            <person name="Lucas S."/>
            <person name="Pitluck S."/>
            <person name="Gundlach H."/>
            <person name="Guo Y."/>
            <person name="Haberer G."/>
            <person name="Nasrallah J."/>
            <person name="Mayer K.F.X."/>
            <person name="van de Peer Y."/>
            <person name="Weigel D."/>
            <person name="Grigoriev I.V."/>
        </authorList>
    </citation>
    <scope>NUCLEOTIDE SEQUENCE</scope>
    <source>
        <strain evidence="2">Nigerian</strain>
    </source>
</reference>
<accession>A0A1B8Y576</accession>
<keyword evidence="1" id="KW-0812">Transmembrane</keyword>
<evidence type="ECO:0000313" key="2">
    <source>
        <dbReference type="EMBL" id="OCA18077.1"/>
    </source>
</evidence>
<name>A0A1B8Y576_XENTR</name>
<protein>
    <submittedName>
        <fullName evidence="2">Uncharacterized protein</fullName>
    </submittedName>
</protein>
<organism evidence="2">
    <name type="scientific">Xenopus tropicalis</name>
    <name type="common">Western clawed frog</name>
    <name type="synonym">Silurana tropicalis</name>
    <dbReference type="NCBI Taxonomy" id="8364"/>
    <lineage>
        <taxon>Eukaryota</taxon>
        <taxon>Metazoa</taxon>
        <taxon>Chordata</taxon>
        <taxon>Craniata</taxon>
        <taxon>Vertebrata</taxon>
        <taxon>Euteleostomi</taxon>
        <taxon>Amphibia</taxon>
        <taxon>Batrachia</taxon>
        <taxon>Anura</taxon>
        <taxon>Pipoidea</taxon>
        <taxon>Pipidae</taxon>
        <taxon>Xenopodinae</taxon>
        <taxon>Xenopus</taxon>
        <taxon>Silurana</taxon>
    </lineage>
</organism>
<feature type="transmembrane region" description="Helical" evidence="1">
    <location>
        <begin position="123"/>
        <end position="141"/>
    </location>
</feature>
<reference evidence="2" key="2">
    <citation type="journal article" date="2010" name="Science">
        <title>The genome of the Western clawed frog Xenopus tropicalis.</title>
        <authorList>
            <person name="Hellsten U."/>
            <person name="Harland R.M."/>
            <person name="Gilchrist M.J."/>
            <person name="Hendrix D."/>
            <person name="Jurka J."/>
            <person name="Kapitonov V."/>
            <person name="Ovcharenko I."/>
            <person name="Putnam N.H."/>
            <person name="Shu S."/>
            <person name="Taher L."/>
            <person name="Blitz I.L."/>
            <person name="Blumberg B."/>
            <person name="Dichmann D.S."/>
            <person name="Dubchak I."/>
            <person name="Amaya E."/>
            <person name="Detter J.C."/>
            <person name="Fletcher R."/>
            <person name="Gerhard D.S."/>
            <person name="Goodstein D."/>
            <person name="Graves T."/>
            <person name="Grigoriev I.V."/>
            <person name="Grimwood J."/>
            <person name="Kawashima T."/>
            <person name="Lindquist E."/>
            <person name="Lucas S.M."/>
            <person name="Mead P.E."/>
            <person name="Mitros T."/>
            <person name="Ogino H."/>
            <person name="Ohta Y."/>
            <person name="Poliakov A.V."/>
            <person name="Pollet N."/>
            <person name="Robert J."/>
            <person name="Salamov A."/>
            <person name="Sater A.K."/>
            <person name="Schmutz J."/>
            <person name="Terry A."/>
            <person name="Vize P.D."/>
            <person name="Warren W.C."/>
            <person name="Wells D."/>
            <person name="Wills A."/>
            <person name="Wilson R.K."/>
            <person name="Zimmerman L.B."/>
            <person name="Zorn A.M."/>
            <person name="Grainger R."/>
            <person name="Grammer T."/>
            <person name="Khokha M.K."/>
            <person name="Richardson P.M."/>
            <person name="Rokhsar D.S."/>
        </authorList>
    </citation>
    <scope>NUCLEOTIDE SEQUENCE [LARGE SCALE GENOMIC DNA]</scope>
    <source>
        <strain evidence="2">Nigerian</strain>
    </source>
</reference>
<gene>
    <name evidence="2" type="ORF">XENTR_v90026154mg</name>
</gene>
<keyword evidence="1" id="KW-1133">Transmembrane helix</keyword>
<keyword evidence="1" id="KW-0472">Membrane</keyword>
<feature type="transmembrane region" description="Helical" evidence="1">
    <location>
        <begin position="77"/>
        <end position="97"/>
    </location>
</feature>
<evidence type="ECO:0000256" key="1">
    <source>
        <dbReference type="SAM" id="Phobius"/>
    </source>
</evidence>